<accession>A0ACB8CMG0</accession>
<reference evidence="1" key="1">
    <citation type="submission" date="2020-05" db="EMBL/GenBank/DDBJ databases">
        <title>Large-scale comparative analyses of tick genomes elucidate their genetic diversity and vector capacities.</title>
        <authorList>
            <person name="Jia N."/>
            <person name="Wang J."/>
            <person name="Shi W."/>
            <person name="Du L."/>
            <person name="Sun Y."/>
            <person name="Zhan W."/>
            <person name="Jiang J."/>
            <person name="Wang Q."/>
            <person name="Zhang B."/>
            <person name="Ji P."/>
            <person name="Sakyi L.B."/>
            <person name="Cui X."/>
            <person name="Yuan T."/>
            <person name="Jiang B."/>
            <person name="Yang W."/>
            <person name="Lam T.T.-Y."/>
            <person name="Chang Q."/>
            <person name="Ding S."/>
            <person name="Wang X."/>
            <person name="Zhu J."/>
            <person name="Ruan X."/>
            <person name="Zhao L."/>
            <person name="Wei J."/>
            <person name="Que T."/>
            <person name="Du C."/>
            <person name="Cheng J."/>
            <person name="Dai P."/>
            <person name="Han X."/>
            <person name="Huang E."/>
            <person name="Gao Y."/>
            <person name="Liu J."/>
            <person name="Shao H."/>
            <person name="Ye R."/>
            <person name="Li L."/>
            <person name="Wei W."/>
            <person name="Wang X."/>
            <person name="Wang C."/>
            <person name="Yang T."/>
            <person name="Huo Q."/>
            <person name="Li W."/>
            <person name="Guo W."/>
            <person name="Chen H."/>
            <person name="Zhou L."/>
            <person name="Ni X."/>
            <person name="Tian J."/>
            <person name="Zhou Y."/>
            <person name="Sheng Y."/>
            <person name="Liu T."/>
            <person name="Pan Y."/>
            <person name="Xia L."/>
            <person name="Li J."/>
            <person name="Zhao F."/>
            <person name="Cao W."/>
        </authorList>
    </citation>
    <scope>NUCLEOTIDE SEQUENCE</scope>
    <source>
        <strain evidence="1">Dsil-2018</strain>
    </source>
</reference>
<keyword evidence="2" id="KW-1185">Reference proteome</keyword>
<comment type="caution">
    <text evidence="1">The sequence shown here is derived from an EMBL/GenBank/DDBJ whole genome shotgun (WGS) entry which is preliminary data.</text>
</comment>
<dbReference type="Proteomes" id="UP000821865">
    <property type="component" value="Chromosome 6"/>
</dbReference>
<sequence length="209" mass="23663">MGLAGATLREWIDAERATERGLRAQARDDQRAITELEEIRLQVEERVLQLKLKLQEQAASSNALPVSGDAAVPAMMDGCSPHKLLPPFNEARDDIDAYLHRFERVAASQEWPRSKWAVSLSLCLTGEALAVISRLDSASASDYDHLKATLLLRFRYTAEGYREKFRKAKPEEKETGLQYASRLAGHFDRWMEMAKVEKTYDAPRDLIIS</sequence>
<dbReference type="EMBL" id="CM023475">
    <property type="protein sequence ID" value="KAH7946037.1"/>
    <property type="molecule type" value="Genomic_DNA"/>
</dbReference>
<evidence type="ECO:0000313" key="1">
    <source>
        <dbReference type="EMBL" id="KAH7946037.1"/>
    </source>
</evidence>
<evidence type="ECO:0000313" key="2">
    <source>
        <dbReference type="Proteomes" id="UP000821865"/>
    </source>
</evidence>
<name>A0ACB8CMG0_DERSI</name>
<gene>
    <name evidence="1" type="ORF">HPB49_019460</name>
</gene>
<proteinExistence type="predicted"/>
<organism evidence="1 2">
    <name type="scientific">Dermacentor silvarum</name>
    <name type="common">Tick</name>
    <dbReference type="NCBI Taxonomy" id="543639"/>
    <lineage>
        <taxon>Eukaryota</taxon>
        <taxon>Metazoa</taxon>
        <taxon>Ecdysozoa</taxon>
        <taxon>Arthropoda</taxon>
        <taxon>Chelicerata</taxon>
        <taxon>Arachnida</taxon>
        <taxon>Acari</taxon>
        <taxon>Parasitiformes</taxon>
        <taxon>Ixodida</taxon>
        <taxon>Ixodoidea</taxon>
        <taxon>Ixodidae</taxon>
        <taxon>Rhipicephalinae</taxon>
        <taxon>Dermacentor</taxon>
    </lineage>
</organism>
<protein>
    <submittedName>
        <fullName evidence="1">Uncharacterized protein</fullName>
    </submittedName>
</protein>